<organism evidence="5 6">
    <name type="scientific">Candidatus Schekmanbacteria bacterium RBG_13_48_7</name>
    <dbReference type="NCBI Taxonomy" id="1817878"/>
    <lineage>
        <taxon>Bacteria</taxon>
        <taxon>Candidatus Schekmaniibacteriota</taxon>
    </lineage>
</organism>
<evidence type="ECO:0000256" key="4">
    <source>
        <dbReference type="HAMAP-Rule" id="MF_00434"/>
    </source>
</evidence>
<dbReference type="Gene3D" id="3.30.1360.20">
    <property type="entry name" value="Transcriptional coactivator/pterin dehydratase"/>
    <property type="match status" value="1"/>
</dbReference>
<dbReference type="GO" id="GO:0006729">
    <property type="term" value="P:tetrahydrobiopterin biosynthetic process"/>
    <property type="evidence" value="ECO:0007669"/>
    <property type="project" value="InterPro"/>
</dbReference>
<evidence type="ECO:0000313" key="6">
    <source>
        <dbReference type="Proteomes" id="UP000179266"/>
    </source>
</evidence>
<name>A0A1F7S9M8_9BACT</name>
<evidence type="ECO:0000256" key="2">
    <source>
        <dbReference type="ARBA" id="ARBA00006472"/>
    </source>
</evidence>
<dbReference type="InterPro" id="IPR050376">
    <property type="entry name" value="Pterin-4-alpha-carb_dehyd"/>
</dbReference>
<evidence type="ECO:0000313" key="5">
    <source>
        <dbReference type="EMBL" id="OGL49847.1"/>
    </source>
</evidence>
<evidence type="ECO:0000256" key="1">
    <source>
        <dbReference type="ARBA" id="ARBA00001554"/>
    </source>
</evidence>
<dbReference type="InterPro" id="IPR036428">
    <property type="entry name" value="PCD_sf"/>
</dbReference>
<protein>
    <recommendedName>
        <fullName evidence="4">Putative pterin-4-alpha-carbinolamine dehydratase</fullName>
        <shortName evidence="4">PHS</shortName>
        <ecNumber evidence="4">4.2.1.96</ecNumber>
    </recommendedName>
    <alternativeName>
        <fullName evidence="4">4-alpha-hydroxy-tetrahydropterin dehydratase</fullName>
    </alternativeName>
    <alternativeName>
        <fullName evidence="4">Pterin carbinolamine dehydratase</fullName>
        <shortName evidence="4">PCD</shortName>
    </alternativeName>
</protein>
<keyword evidence="3 4" id="KW-0456">Lyase</keyword>
<dbReference type="GO" id="GO:0008124">
    <property type="term" value="F:4-alpha-hydroxytetrahydrobiopterin dehydratase activity"/>
    <property type="evidence" value="ECO:0007669"/>
    <property type="project" value="UniProtKB-UniRule"/>
</dbReference>
<dbReference type="PANTHER" id="PTHR42805">
    <property type="entry name" value="PTERIN-4-ALPHA-CARBINOLAMINE DEHYDRATASE-RELATED"/>
    <property type="match status" value="1"/>
</dbReference>
<dbReference type="SUPFAM" id="SSF55248">
    <property type="entry name" value="PCD-like"/>
    <property type="match status" value="1"/>
</dbReference>
<comment type="similarity">
    <text evidence="2 4">Belongs to the pterin-4-alpha-carbinolamine dehydratase family.</text>
</comment>
<dbReference type="PANTHER" id="PTHR42805:SF1">
    <property type="entry name" value="PTERIN-4-ALPHA-CARBINOLAMINE DEHYDRATASE-RELATED"/>
    <property type="match status" value="1"/>
</dbReference>
<evidence type="ECO:0000256" key="3">
    <source>
        <dbReference type="ARBA" id="ARBA00023239"/>
    </source>
</evidence>
<dbReference type="CDD" id="cd00913">
    <property type="entry name" value="PCD_DCoH_subfamily_a"/>
    <property type="match status" value="1"/>
</dbReference>
<comment type="caution">
    <text evidence="5">The sequence shown here is derived from an EMBL/GenBank/DDBJ whole genome shotgun (WGS) entry which is preliminary data.</text>
</comment>
<dbReference type="InterPro" id="IPR001533">
    <property type="entry name" value="Pterin_deHydtase"/>
</dbReference>
<dbReference type="EMBL" id="MGDD01000010">
    <property type="protein sequence ID" value="OGL49847.1"/>
    <property type="molecule type" value="Genomic_DNA"/>
</dbReference>
<comment type="catalytic activity">
    <reaction evidence="1 4">
        <text>(4aS,6R)-4a-hydroxy-L-erythro-5,6,7,8-tetrahydrobiopterin = (6R)-L-erythro-6,7-dihydrobiopterin + H2O</text>
        <dbReference type="Rhea" id="RHEA:11920"/>
        <dbReference type="ChEBI" id="CHEBI:15377"/>
        <dbReference type="ChEBI" id="CHEBI:15642"/>
        <dbReference type="ChEBI" id="CHEBI:43120"/>
        <dbReference type="EC" id="4.2.1.96"/>
    </reaction>
</comment>
<reference evidence="5 6" key="1">
    <citation type="journal article" date="2016" name="Nat. Commun.">
        <title>Thousands of microbial genomes shed light on interconnected biogeochemical processes in an aquifer system.</title>
        <authorList>
            <person name="Anantharaman K."/>
            <person name="Brown C.T."/>
            <person name="Hug L.A."/>
            <person name="Sharon I."/>
            <person name="Castelle C.J."/>
            <person name="Probst A.J."/>
            <person name="Thomas B.C."/>
            <person name="Singh A."/>
            <person name="Wilkins M.J."/>
            <person name="Karaoz U."/>
            <person name="Brodie E.L."/>
            <person name="Williams K.H."/>
            <person name="Hubbard S.S."/>
            <person name="Banfield J.F."/>
        </authorList>
    </citation>
    <scope>NUCLEOTIDE SEQUENCE [LARGE SCALE GENOMIC DNA]</scope>
</reference>
<accession>A0A1F7S9M8</accession>
<gene>
    <name evidence="5" type="ORF">A2161_03440</name>
</gene>
<dbReference type="Proteomes" id="UP000179266">
    <property type="component" value="Unassembled WGS sequence"/>
</dbReference>
<dbReference type="Pfam" id="PF01329">
    <property type="entry name" value="Pterin_4a"/>
    <property type="match status" value="1"/>
</dbReference>
<dbReference type="EC" id="4.2.1.96" evidence="4"/>
<dbReference type="AlphaFoldDB" id="A0A1F7S9M8"/>
<proteinExistence type="inferred from homology"/>
<sequence>MCDLSKKQCVPCRGGMPALKGNEIKPLLDRLEDGWKVINEHNLEKEYKFENFRKALEFTNKVGELAEEQGHHPDIYLAWGLVRVTIWTHKVDGLTESDFIFAAKTDRFIKK</sequence>
<dbReference type="HAMAP" id="MF_00434">
    <property type="entry name" value="Pterin_4_alpha"/>
    <property type="match status" value="1"/>
</dbReference>